<dbReference type="HOGENOM" id="CLU_001650_18_4_1"/>
<dbReference type="InterPro" id="IPR001584">
    <property type="entry name" value="Integrase_cat-core"/>
</dbReference>
<accession>A0A0B4G3X9</accession>
<dbReference type="CDD" id="cd09272">
    <property type="entry name" value="RNase_HI_RT_Ty1"/>
    <property type="match status" value="1"/>
</dbReference>
<feature type="compositionally biased region" description="Basic and acidic residues" evidence="5">
    <location>
        <begin position="336"/>
        <end position="363"/>
    </location>
</feature>
<reference evidence="7 9" key="1">
    <citation type="journal article" date="2014" name="Proc. Natl. Acad. Sci. U.S.A.">
        <title>Trajectory and genomic determinants of fungal-pathogen speciation and host adaptation.</title>
        <authorList>
            <person name="Hu X."/>
            <person name="Xiao G."/>
            <person name="Zheng P."/>
            <person name="Shang Y."/>
            <person name="Su Y."/>
            <person name="Zhang X."/>
            <person name="Liu X."/>
            <person name="Zhan S."/>
            <person name="St Leger R.J."/>
            <person name="Wang C."/>
        </authorList>
    </citation>
    <scope>NUCLEOTIDE SEQUENCE [LARGE SCALE GENOMIC DNA]</scope>
    <source>
        <strain evidence="7 9">ARSEF 977</strain>
    </source>
</reference>
<sequence length="1709" mass="194918">MAPTENSSRMILQGPDEWESWSEKFKARAISDNIWIYANPDTDDELEDEPPMPDVGKYPRRQTIGQDGQSPSTGRSRRTAEGDQSQTLESSSQHQYFSQSFERPHPTLMARGVHDLLPADRSTYDLEVRIRTQEVRDIKEKQASISKLRTWVEESISDHLWTTCCNAEDTIRVWYTGIRTSVCADDVQLRSKARDRYQRAIQPLKKTPQDFEAWIKQWREAFAYAKIRDVADVAHSADWLKDVSKAVKDVLPAWGSSFRNGHLAAIRSDTLDYKEVAASLYDEADVQNILKRQPQRVQKGAFGPAFEPESSQGPEESQDQATDQRKGRKRKAKNGKGKEAGSNKRKREDSDNQSHSDNRDTERCYACGSRTHDTTRCFYVNKNIAPEYFQGNQTIKAGIEHRLANDKTYAEEIRPTAAAFFTGRAHHTAFAITQYPLKNSALLDSASTIHIFNEISRFNNFRTALPGDCVTAGDHLVPIQGYGDVDIRVQGQRGFDILRLHNVALCENFAANLVSLRQLRQHGYWWDNRLNHNCLRAYNGNIVCKVLDRHDQFVLEYIPMETSRQSFFTRRNTFNSWTGRQASSADARKWHLRLGHPGPKALEHLVNCSTGTKIKGLTTVECDHCGVSKVKRQVSRKPRDTENAPGLRLAIDFHDLEEDHEGRDSVMFITDRWSGYVWDFYLTDRKADTIRTALEILFGILDRRYQIKPRVIECDNEIYEKRHQLRSWLESLFILIEPSAKYTPAQNGGAERSGGILEIKARAMRIGAGLPNYLWVEIFKAAVYLYNRTPKYILRWQSPYGRFFTFLANRDGVANRQYKPDLRHLRVYGCKAFAMTKDAMAKRKRRQKLNPRAWIGYLVGYQSTNIYRIWNPWLGKVISTRDVIFNEDEYFHGDLEQLKDDIRELNREELMNLLQEIKEPDQTEETSQEESHGEDDLVVGTDHDWDLSIHHGVDDQTREGNLRSNPEDHPNMRVAPSVTEDPRQVPYALGSGESLPDRISAKLGVTDRIEAIQQTRDLLSLQNPNISPQGGTPPRQDANGWETSPPSMLPDTRTKANAGVQFQSYPTPPLTEPTPAALMAACFQGSNMNPEAKDQGNNCDPTGIELQSVVPTENQQTLNTISNIETWKAAFAAGRHAAPIGKINGKPIDRAKFLRILSQPKSLHRSQLPAPPRSHGDLATHLMGTLFIEAERIHLKSHKEMQSWIEISKSDQSVRNQQVLDCMWVYTYKFDKHGRFQKCKARLVVRGDQQAKSIHEDTYASTLAGRSFRILMAIAARFDLELVQYDAVNAFVNAKMDRDIFMKMPPGHRKPGRILRLQRALYGLRCSPLLWQKELTRTLEELGFEKVPQEPCCMMKNGIIIFFYVDDIVLAYQKNKENEAKHLTDQLQRKYQLTGGNALQWFLGMEIIRDRGKRLIWLSQSAYIDKIANLATPSPDRWPTVPMSGPEPLPYEERASIASIRRYQKKIGSILYAAVVTRPDIAFAVSRLARFNTNPSDEHHAAADKVIHYLKKTRSLALQLGGGDEFLVASDASFADNSIDRKSSQGYVMQLFGGTIGWRANKQDTVTTSTTEAELLALSQATKESMFVSRLLKEIGIRLDSKTIRIQCDNQQTIKLVNKEVGLLQTKLRHVNIHNHWLRQEAEKGTISVNYVPTGEMVADGLTKALSSQPFKGFVERLGLVNIEERLSQRELEEMNTETLQDRLELLQL</sequence>
<dbReference type="GO" id="GO:0004190">
    <property type="term" value="F:aspartic-type endopeptidase activity"/>
    <property type="evidence" value="ECO:0007669"/>
    <property type="project" value="UniProtKB-KW"/>
</dbReference>
<evidence type="ECO:0000313" key="7">
    <source>
        <dbReference type="EMBL" id="KID81295.1"/>
    </source>
</evidence>
<evidence type="ECO:0000256" key="1">
    <source>
        <dbReference type="ARBA" id="ARBA00004173"/>
    </source>
</evidence>
<feature type="compositionally biased region" description="Polar residues" evidence="5">
    <location>
        <begin position="63"/>
        <end position="74"/>
    </location>
</feature>
<evidence type="ECO:0000256" key="2">
    <source>
        <dbReference type="ARBA" id="ARBA00022750"/>
    </source>
</evidence>
<name>A0A0B4G3X9_METGA</name>
<dbReference type="Gene3D" id="3.30.420.10">
    <property type="entry name" value="Ribonuclease H-like superfamily/Ribonuclease H"/>
    <property type="match status" value="1"/>
</dbReference>
<proteinExistence type="predicted"/>
<dbReference type="EMBL" id="AZNH01000034">
    <property type="protein sequence ID" value="KID85132.1"/>
    <property type="molecule type" value="Genomic_DNA"/>
</dbReference>
<dbReference type="Pfam" id="PF22936">
    <property type="entry name" value="Pol_BBD"/>
    <property type="match status" value="1"/>
</dbReference>
<evidence type="ECO:0000256" key="4">
    <source>
        <dbReference type="ARBA" id="ARBA00023128"/>
    </source>
</evidence>
<gene>
    <name evidence="8" type="ORF">MGU_07742</name>
    <name evidence="7" type="ORF">MGU_11336</name>
</gene>
<comment type="caution">
    <text evidence="7">The sequence shown here is derived from an EMBL/GenBank/DDBJ whole genome shotgun (WGS) entry which is preliminary data.</text>
</comment>
<organism evidence="7 9">
    <name type="scientific">Metarhizium guizhouense (strain ARSEF 977)</name>
    <dbReference type="NCBI Taxonomy" id="1276136"/>
    <lineage>
        <taxon>Eukaryota</taxon>
        <taxon>Fungi</taxon>
        <taxon>Dikarya</taxon>
        <taxon>Ascomycota</taxon>
        <taxon>Pezizomycotina</taxon>
        <taxon>Sordariomycetes</taxon>
        <taxon>Hypocreomycetidae</taxon>
        <taxon>Hypocreales</taxon>
        <taxon>Clavicipitaceae</taxon>
        <taxon>Metarhizium</taxon>
    </lineage>
</organism>
<feature type="region of interest" description="Disordered" evidence="5">
    <location>
        <begin position="954"/>
        <end position="979"/>
    </location>
</feature>
<keyword evidence="2" id="KW-0064">Aspartyl protease</keyword>
<keyword evidence="2" id="KW-0378">Hydrolase</keyword>
<feature type="region of interest" description="Disordered" evidence="5">
    <location>
        <begin position="1021"/>
        <end position="1047"/>
    </location>
</feature>
<dbReference type="SUPFAM" id="SSF53098">
    <property type="entry name" value="Ribonuclease H-like"/>
    <property type="match status" value="1"/>
</dbReference>
<feature type="compositionally biased region" description="Basic residues" evidence="5">
    <location>
        <begin position="326"/>
        <end position="335"/>
    </location>
</feature>
<evidence type="ECO:0000313" key="8">
    <source>
        <dbReference type="EMBL" id="KID85132.1"/>
    </source>
</evidence>
<dbReference type="GO" id="GO:0003723">
    <property type="term" value="F:RNA binding"/>
    <property type="evidence" value="ECO:0007669"/>
    <property type="project" value="UniProtKB-KW"/>
</dbReference>
<feature type="region of interest" description="Disordered" evidence="5">
    <location>
        <begin position="302"/>
        <end position="363"/>
    </location>
</feature>
<evidence type="ECO:0000259" key="6">
    <source>
        <dbReference type="PROSITE" id="PS50994"/>
    </source>
</evidence>
<feature type="compositionally biased region" description="Basic and acidic residues" evidence="5">
    <location>
        <begin position="929"/>
        <end position="939"/>
    </location>
</feature>
<dbReference type="PROSITE" id="PS50994">
    <property type="entry name" value="INTEGRASE"/>
    <property type="match status" value="1"/>
</dbReference>
<dbReference type="InterPro" id="IPR012337">
    <property type="entry name" value="RNaseH-like_sf"/>
</dbReference>
<keyword evidence="4" id="KW-0496">Mitochondrion</keyword>
<keyword evidence="2" id="KW-0645">Protease</keyword>
<dbReference type="Pfam" id="PF25597">
    <property type="entry name" value="SH3_retrovirus"/>
    <property type="match status" value="1"/>
</dbReference>
<feature type="compositionally biased region" description="Polar residues" evidence="5">
    <location>
        <begin position="1021"/>
        <end position="1030"/>
    </location>
</feature>
<dbReference type="Pfam" id="PF07727">
    <property type="entry name" value="RVT_2"/>
    <property type="match status" value="1"/>
</dbReference>
<dbReference type="GO" id="GO:0015074">
    <property type="term" value="P:DNA integration"/>
    <property type="evidence" value="ECO:0007669"/>
    <property type="project" value="InterPro"/>
</dbReference>
<dbReference type="InterPro" id="IPR036397">
    <property type="entry name" value="RNaseH_sf"/>
</dbReference>
<dbReference type="SUPFAM" id="SSF56672">
    <property type="entry name" value="DNA/RNA polymerases"/>
    <property type="match status" value="1"/>
</dbReference>
<keyword evidence="9" id="KW-1185">Reference proteome</keyword>
<evidence type="ECO:0000313" key="9">
    <source>
        <dbReference type="Proteomes" id="UP000031192"/>
    </source>
</evidence>
<dbReference type="InterPro" id="IPR054722">
    <property type="entry name" value="PolX-like_BBD"/>
</dbReference>
<dbReference type="Proteomes" id="UP000031192">
    <property type="component" value="Unassembled WGS sequence"/>
</dbReference>
<dbReference type="InterPro" id="IPR057670">
    <property type="entry name" value="SH3_retrovirus"/>
</dbReference>
<dbReference type="InterPro" id="IPR043502">
    <property type="entry name" value="DNA/RNA_pol_sf"/>
</dbReference>
<protein>
    <submittedName>
        <fullName evidence="7">Polyprotein</fullName>
    </submittedName>
</protein>
<dbReference type="GO" id="GO:0005634">
    <property type="term" value="C:nucleus"/>
    <property type="evidence" value="ECO:0007669"/>
    <property type="project" value="UniProtKB-ARBA"/>
</dbReference>
<keyword evidence="3" id="KW-0694">RNA-binding</keyword>
<dbReference type="PANTHER" id="PTHR11439">
    <property type="entry name" value="GAG-POL-RELATED RETROTRANSPOSON"/>
    <property type="match status" value="1"/>
</dbReference>
<feature type="compositionally biased region" description="Acidic residues" evidence="5">
    <location>
        <begin position="41"/>
        <end position="51"/>
    </location>
</feature>
<evidence type="ECO:0000256" key="5">
    <source>
        <dbReference type="SAM" id="MobiDB-lite"/>
    </source>
</evidence>
<feature type="compositionally biased region" description="Basic and acidic residues" evidence="5">
    <location>
        <begin position="954"/>
        <end position="971"/>
    </location>
</feature>
<comment type="subcellular location">
    <subcellularLocation>
        <location evidence="1">Mitochondrion</location>
    </subcellularLocation>
</comment>
<feature type="domain" description="Integrase catalytic" evidence="6">
    <location>
        <begin position="641"/>
        <end position="807"/>
    </location>
</feature>
<feature type="region of interest" description="Disordered" evidence="5">
    <location>
        <begin position="40"/>
        <end position="98"/>
    </location>
</feature>
<dbReference type="GO" id="GO:0005739">
    <property type="term" value="C:mitochondrion"/>
    <property type="evidence" value="ECO:0007669"/>
    <property type="project" value="UniProtKB-SubCell"/>
</dbReference>
<feature type="region of interest" description="Disordered" evidence="5">
    <location>
        <begin position="919"/>
        <end position="939"/>
    </location>
</feature>
<dbReference type="EMBL" id="AZNH01000168">
    <property type="protein sequence ID" value="KID81295.1"/>
    <property type="molecule type" value="Genomic_DNA"/>
</dbReference>
<evidence type="ECO:0000256" key="3">
    <source>
        <dbReference type="ARBA" id="ARBA00022884"/>
    </source>
</evidence>
<dbReference type="InterPro" id="IPR013103">
    <property type="entry name" value="RVT_2"/>
</dbReference>